<dbReference type="CDD" id="cd07122">
    <property type="entry name" value="ALDH_F20_ACDH"/>
    <property type="match status" value="1"/>
</dbReference>
<protein>
    <submittedName>
        <fullName evidence="2">Alcohol dehydrogenase Acetaldehyde dehydrogenase</fullName>
        <ecNumber evidence="2">1.1.1.1</ecNumber>
        <ecNumber evidence="2">1.2.1.10</ecNumber>
    </submittedName>
</protein>
<evidence type="ECO:0000259" key="1">
    <source>
        <dbReference type="Pfam" id="PF00171"/>
    </source>
</evidence>
<dbReference type="Pfam" id="PF00171">
    <property type="entry name" value="Aldedh"/>
    <property type="match status" value="1"/>
</dbReference>
<dbReference type="InterPro" id="IPR016161">
    <property type="entry name" value="Ald_DH/histidinol_DH"/>
</dbReference>
<dbReference type="Gene3D" id="3.40.605.10">
    <property type="entry name" value="Aldehyde Dehydrogenase, Chain A, domain 1"/>
    <property type="match status" value="1"/>
</dbReference>
<evidence type="ECO:0000313" key="2">
    <source>
        <dbReference type="EMBL" id="CUS53171.1"/>
    </source>
</evidence>
<accession>A0A160TWC4</accession>
<sequence>MDADLLSIYEARRAAESAWEAFRKFRGTDVSLIDEVVQAMSSAIEPECARLGLLAAEETGYGNAEDKRLKNLFNCLTVADWLRNVRTLGVLWQDDVTKIAAVGEPMGVVAALIPVTNPTSTIIYKVLSAVKAGNAIVCAPHPRGVQCGLETTRIMAQAAEQMGAPRGLIQCLPHVTQEGTAELMRHRRTSVVMATGGSAMVRAAYSSGKPTLAVGPGNVPLYVHSSKAHELDEIAEQIMMSKSFDYGTACVSEQSVIADQSVAQQLRYEIKSRGGYFCTAEESARLADVIFTEELSIRIGSVGQSAHHLAQLANITLPPNTRVLLSEQTEIGRQIPLSMEKLNPVLAWYEARDVDNGYDLCRQVVELGGWGHTAVIYCDDPNTVAQFGQLPVGRLLVNTPAITGGMGFSTDLEPSFMLGTGTASGSIVSDNVTALHLINIKRIAYESRPWRDIYDL</sequence>
<dbReference type="SUPFAM" id="SSF53720">
    <property type="entry name" value="ALDH-like"/>
    <property type="match status" value="1"/>
</dbReference>
<dbReference type="EMBL" id="CZRL01000094">
    <property type="protein sequence ID" value="CUS53171.1"/>
    <property type="molecule type" value="Genomic_DNA"/>
</dbReference>
<dbReference type="InterPro" id="IPR016162">
    <property type="entry name" value="Ald_DH_N"/>
</dbReference>
<feature type="domain" description="Aldehyde dehydrogenase" evidence="1">
    <location>
        <begin position="10"/>
        <end position="271"/>
    </location>
</feature>
<dbReference type="EC" id="1.2.1.10" evidence="2"/>
<proteinExistence type="predicted"/>
<dbReference type="PANTHER" id="PTHR11699">
    <property type="entry name" value="ALDEHYDE DEHYDROGENASE-RELATED"/>
    <property type="match status" value="1"/>
</dbReference>
<organism evidence="2">
    <name type="scientific">hydrothermal vent metagenome</name>
    <dbReference type="NCBI Taxonomy" id="652676"/>
    <lineage>
        <taxon>unclassified sequences</taxon>
        <taxon>metagenomes</taxon>
        <taxon>ecological metagenomes</taxon>
    </lineage>
</organism>
<dbReference type="AlphaFoldDB" id="A0A160TWC4"/>
<gene>
    <name evidence="2" type="ORF">MGWOODY_XGa2791</name>
</gene>
<dbReference type="GO" id="GO:0004022">
    <property type="term" value="F:alcohol dehydrogenase (NAD+) activity"/>
    <property type="evidence" value="ECO:0007669"/>
    <property type="project" value="UniProtKB-EC"/>
</dbReference>
<dbReference type="InterPro" id="IPR016163">
    <property type="entry name" value="Ald_DH_C"/>
</dbReference>
<keyword evidence="2" id="KW-0560">Oxidoreductase</keyword>
<dbReference type="GO" id="GO:0008774">
    <property type="term" value="F:acetaldehyde dehydrogenase (acetylating) activity"/>
    <property type="evidence" value="ECO:0007669"/>
    <property type="project" value="UniProtKB-EC"/>
</dbReference>
<dbReference type="EC" id="1.1.1.1" evidence="2"/>
<dbReference type="InterPro" id="IPR015590">
    <property type="entry name" value="Aldehyde_DH_dom"/>
</dbReference>
<name>A0A160TWC4_9ZZZZ</name>
<dbReference type="Gene3D" id="3.40.309.10">
    <property type="entry name" value="Aldehyde Dehydrogenase, Chain A, domain 2"/>
    <property type="match status" value="1"/>
</dbReference>
<reference evidence="2" key="1">
    <citation type="submission" date="2015-10" db="EMBL/GenBank/DDBJ databases">
        <authorList>
            <person name="Gilbert D.G."/>
        </authorList>
    </citation>
    <scope>NUCLEOTIDE SEQUENCE</scope>
</reference>